<evidence type="ECO:0000313" key="2">
    <source>
        <dbReference type="Proteomes" id="UP000046393"/>
    </source>
</evidence>
<name>A0A0N5AJN7_9BILA</name>
<sequence length="197" mass="22073">MLLLNVLAALLLEQLTLAIDCPYPNNTDTVIHIFNCDLGTSTLALVLQKHALTITDAKALDENSNEIYPIALKTPFVLHLNARNSGKVYADYKMNFDLYEYKSGFLNTVCTWRSVPTFGLLYDKHNVDGCEKASNCPLEIGDLSLTLPVDLSSYNKFVASLMDKRPYQLSLKVYDYSPGVENHEEIACINVQTKLEC</sequence>
<evidence type="ECO:0000313" key="3">
    <source>
        <dbReference type="WBParaSite" id="SMUV_0000468201-mRNA-1"/>
    </source>
</evidence>
<dbReference type="PANTHER" id="PTHR35573:SF3">
    <property type="entry name" value="ML DOMAIN-CONTAINING PROTEIN"/>
    <property type="match status" value="1"/>
</dbReference>
<keyword evidence="1" id="KW-0732">Signal</keyword>
<dbReference type="Proteomes" id="UP000046393">
    <property type="component" value="Unplaced"/>
</dbReference>
<reference evidence="3" key="1">
    <citation type="submission" date="2017-02" db="UniProtKB">
        <authorList>
            <consortium name="WormBaseParasite"/>
        </authorList>
    </citation>
    <scope>IDENTIFICATION</scope>
</reference>
<proteinExistence type="predicted"/>
<evidence type="ECO:0000256" key="1">
    <source>
        <dbReference type="SAM" id="SignalP"/>
    </source>
</evidence>
<feature type="signal peptide" evidence="1">
    <location>
        <begin position="1"/>
        <end position="18"/>
    </location>
</feature>
<dbReference type="AlphaFoldDB" id="A0A0N5AJN7"/>
<keyword evidence="2" id="KW-1185">Reference proteome</keyword>
<accession>A0A0N5AJN7</accession>
<protein>
    <submittedName>
        <fullName evidence="3">ML domain-containing protein</fullName>
    </submittedName>
</protein>
<dbReference type="WBParaSite" id="SMUV_0000468201-mRNA-1">
    <property type="protein sequence ID" value="SMUV_0000468201-mRNA-1"/>
    <property type="gene ID" value="SMUV_0000468201"/>
</dbReference>
<organism evidence="2 3">
    <name type="scientific">Syphacia muris</name>
    <dbReference type="NCBI Taxonomy" id="451379"/>
    <lineage>
        <taxon>Eukaryota</taxon>
        <taxon>Metazoa</taxon>
        <taxon>Ecdysozoa</taxon>
        <taxon>Nematoda</taxon>
        <taxon>Chromadorea</taxon>
        <taxon>Rhabditida</taxon>
        <taxon>Spirurina</taxon>
        <taxon>Oxyuridomorpha</taxon>
        <taxon>Oxyuroidea</taxon>
        <taxon>Oxyuridae</taxon>
        <taxon>Syphacia</taxon>
    </lineage>
</organism>
<dbReference type="PANTHER" id="PTHR35573">
    <property type="entry name" value="PROTEIN CBG22129"/>
    <property type="match status" value="1"/>
</dbReference>
<feature type="chain" id="PRO_5005893210" evidence="1">
    <location>
        <begin position="19"/>
        <end position="197"/>
    </location>
</feature>